<name>A0ABN1RNH3_9ACTN</name>
<keyword evidence="3" id="KW-1185">Reference proteome</keyword>
<comment type="caution">
    <text evidence="2">The sequence shown here is derived from an EMBL/GenBank/DDBJ whole genome shotgun (WGS) entry which is preliminary data.</text>
</comment>
<dbReference type="Proteomes" id="UP001500418">
    <property type="component" value="Unassembled WGS sequence"/>
</dbReference>
<organism evidence="2 3">
    <name type="scientific">Streptomyces rhizosphaericus</name>
    <dbReference type="NCBI Taxonomy" id="114699"/>
    <lineage>
        <taxon>Bacteria</taxon>
        <taxon>Bacillati</taxon>
        <taxon>Actinomycetota</taxon>
        <taxon>Actinomycetes</taxon>
        <taxon>Kitasatosporales</taxon>
        <taxon>Streptomycetaceae</taxon>
        <taxon>Streptomyces</taxon>
        <taxon>Streptomyces violaceusniger group</taxon>
    </lineage>
</organism>
<protein>
    <recommendedName>
        <fullName evidence="4">Transposase</fullName>
    </recommendedName>
</protein>
<feature type="compositionally biased region" description="Basic and acidic residues" evidence="1">
    <location>
        <begin position="71"/>
        <end position="89"/>
    </location>
</feature>
<accession>A0ABN1RNH3</accession>
<gene>
    <name evidence="2" type="ORF">GCM10009575_094110</name>
</gene>
<evidence type="ECO:0000256" key="1">
    <source>
        <dbReference type="SAM" id="MobiDB-lite"/>
    </source>
</evidence>
<evidence type="ECO:0008006" key="4">
    <source>
        <dbReference type="Google" id="ProtNLM"/>
    </source>
</evidence>
<feature type="region of interest" description="Disordered" evidence="1">
    <location>
        <begin position="59"/>
        <end position="89"/>
    </location>
</feature>
<evidence type="ECO:0000313" key="3">
    <source>
        <dbReference type="Proteomes" id="UP001500418"/>
    </source>
</evidence>
<evidence type="ECO:0000313" key="2">
    <source>
        <dbReference type="EMBL" id="GAA0960562.1"/>
    </source>
</evidence>
<dbReference type="EMBL" id="BAAAID010000128">
    <property type="protein sequence ID" value="GAA0960562.1"/>
    <property type="molecule type" value="Genomic_DNA"/>
</dbReference>
<proteinExistence type="predicted"/>
<reference evidence="2 3" key="1">
    <citation type="journal article" date="2019" name="Int. J. Syst. Evol. Microbiol.">
        <title>The Global Catalogue of Microorganisms (GCM) 10K type strain sequencing project: providing services to taxonomists for standard genome sequencing and annotation.</title>
        <authorList>
            <consortium name="The Broad Institute Genomics Platform"/>
            <consortium name="The Broad Institute Genome Sequencing Center for Infectious Disease"/>
            <person name="Wu L."/>
            <person name="Ma J."/>
        </authorList>
    </citation>
    <scope>NUCLEOTIDE SEQUENCE [LARGE SCALE GENOMIC DNA]</scope>
    <source>
        <strain evidence="2 3">JCM 11444</strain>
    </source>
</reference>
<sequence length="89" mass="10196">MPQSPVSVIRQSNRAAPSCDRLAHVYGNAVDRSERQRRYPTDMTDGEWAAIRPLLPTPDWMRGRGGQPEAYCHRKDRSQARKDNNFSDP</sequence>